<protein>
    <submittedName>
        <fullName evidence="3">Quinol:cytochrome c oxidoreductase iron-sulfur protein</fullName>
    </submittedName>
</protein>
<dbReference type="PANTHER" id="PTHR42783">
    <property type="entry name" value="GLUTAMATE SYNTHASE [NADPH] SMALL CHAIN"/>
    <property type="match status" value="1"/>
</dbReference>
<accession>A0A495IXK5</accession>
<evidence type="ECO:0000313" key="4">
    <source>
        <dbReference type="Proteomes" id="UP000268007"/>
    </source>
</evidence>
<dbReference type="SUPFAM" id="SSF53706">
    <property type="entry name" value="Formate dehydrogenase/DMSO reductase, domains 1-3"/>
    <property type="match status" value="1"/>
</dbReference>
<comment type="caution">
    <text evidence="3">The sequence shown here is derived from an EMBL/GenBank/DDBJ whole genome shotgun (WGS) entry which is preliminary data.</text>
</comment>
<dbReference type="GO" id="GO:0016491">
    <property type="term" value="F:oxidoreductase activity"/>
    <property type="evidence" value="ECO:0007669"/>
    <property type="project" value="InterPro"/>
</dbReference>
<name>A0A495IXK5_9SPHI</name>
<dbReference type="InterPro" id="IPR009010">
    <property type="entry name" value="Asp_de-COase-like_dom_sf"/>
</dbReference>
<dbReference type="Pfam" id="PF00384">
    <property type="entry name" value="Molybdopterin"/>
    <property type="match status" value="1"/>
</dbReference>
<dbReference type="OrthoDB" id="9779457at2"/>
<dbReference type="SUPFAM" id="SSF50692">
    <property type="entry name" value="ADC-like"/>
    <property type="match status" value="1"/>
</dbReference>
<keyword evidence="4" id="KW-1185">Reference proteome</keyword>
<feature type="domain" description="4Fe-4S ferredoxin-type" evidence="2">
    <location>
        <begin position="768"/>
        <end position="798"/>
    </location>
</feature>
<dbReference type="AlphaFoldDB" id="A0A495IXK5"/>
<sequence>MESNKKYWKGLEELNKSPEFVELNKNEFAEPIPIEEILSGTGLMNKTPRRSFLKAVGFGVGAVSLAACQKVPVHKSIPYLIKPEEVTPGIANYYTSTFDGHAILVKTREGRPIKVEGNPNDLLAKGGLNAQAQASVLDLYDVNRLKNPIKNGSETTWSDVDSFVKSELTAIKAGGKKIRLVTSTVNSPSTLAVIADFVAQYPNSKHINYDAVSYTGIIQANQNSFGKPVLPHYRFDKADVIVSFGADFLGSWISQAEFMNQYVSNRNSKSLASKKMSRHIQFETGMSLTGSNADVRIPVKPSEEGIAIINLYNAISGTTLPGSQKLTNNSAAEKSIMIAAKELQAAKGKALVVAGSNDVATQVLVNAINSLLGSYGNTIDLDNPSRQYAGNDAEMVELIADMKSGQVDAVFFLDANPAYDYFKAKDFTDALTKVRLKVSFSDHGGNGEGVSTIGDETSSLCNVVAPNHNYLEQWGDASVLEGYYTIVQPAIRPVYNTRQAEESLLIWSDNAVKEYYTYVKNNWEKTLLAKGSLSGQKGWETLLQTGFIKVADKPAGSYTFSKDLNAVAQTILTHSGQVAAKGESQLELQVYQSSVMRDGKKANNPWLQELPDPVSKATWENFAAIAPKFADKLGIEENQIIKITVDGYTVALPVLFQPGQAQGTISVAVGYGRTLAGPVGNGAGQNAFPFLSLRNGTFQVSAAATFEKTGDKSVLAQTQTHHSYEGRTVIQETTFEKYKKDAKSGNRSLHEHKTYTLWDEYERPQYNWVMAIDLNACTGCGACVVACSAENNVPVVGKDEVRRRREMHWIRIDRYYSFNEGGEKAVTKEKEINVLQANKDQMGNMDNVSVVYQPMLCQHCDHAPCETVCPVLATVHSSEGLNHMAYNRCIGTRYCANNCPYKVRRFNWFNYWNDSRFDNYLNNEHTQLVLNPDVVTRFRGVMEKCSMCIQRIQAGKLKAKIEKRPVKDGDIKVACQQTCPTNAIVFGNLNDENSEVAKALKSERTYYVLEELNVQPGIGYQVKVRNTNEQEA</sequence>
<dbReference type="CDD" id="cd02784">
    <property type="entry name" value="MopB_CT_PHLH"/>
    <property type="match status" value="1"/>
</dbReference>
<dbReference type="GO" id="GO:0046872">
    <property type="term" value="F:metal ion binding"/>
    <property type="evidence" value="ECO:0007669"/>
    <property type="project" value="UniProtKB-KW"/>
</dbReference>
<dbReference type="Gene3D" id="3.40.50.740">
    <property type="match status" value="1"/>
</dbReference>
<dbReference type="RefSeq" id="WP_121197125.1">
    <property type="nucleotide sequence ID" value="NZ_RBKU01000001.1"/>
</dbReference>
<dbReference type="PANTHER" id="PTHR42783:SF3">
    <property type="entry name" value="GLUTAMATE SYNTHASE [NADPH] SMALL CHAIN-RELATED"/>
    <property type="match status" value="1"/>
</dbReference>
<dbReference type="NCBIfam" id="TIGR04519">
    <property type="entry name" value="MoCo_extend_TAT"/>
    <property type="match status" value="1"/>
</dbReference>
<evidence type="ECO:0000259" key="2">
    <source>
        <dbReference type="PROSITE" id="PS51379"/>
    </source>
</evidence>
<evidence type="ECO:0000313" key="3">
    <source>
        <dbReference type="EMBL" id="RKR81420.1"/>
    </source>
</evidence>
<feature type="domain" description="4Fe-4S ferredoxin-type" evidence="2">
    <location>
        <begin position="880"/>
        <end position="909"/>
    </location>
</feature>
<reference evidence="3 4" key="1">
    <citation type="submission" date="2018-10" db="EMBL/GenBank/DDBJ databases">
        <title>Genomic Encyclopedia of Archaeal and Bacterial Type Strains, Phase II (KMG-II): from individual species to whole genera.</title>
        <authorList>
            <person name="Goeker M."/>
        </authorList>
    </citation>
    <scope>NUCLEOTIDE SEQUENCE [LARGE SCALE GENOMIC DNA]</scope>
    <source>
        <strain evidence="3 4">DSM 18602</strain>
    </source>
</reference>
<organism evidence="3 4">
    <name type="scientific">Mucilaginibacter gracilis</name>
    <dbReference type="NCBI Taxonomy" id="423350"/>
    <lineage>
        <taxon>Bacteria</taxon>
        <taxon>Pseudomonadati</taxon>
        <taxon>Bacteroidota</taxon>
        <taxon>Sphingobacteriia</taxon>
        <taxon>Sphingobacteriales</taxon>
        <taxon>Sphingobacteriaceae</taxon>
        <taxon>Mucilaginibacter</taxon>
    </lineage>
</organism>
<dbReference type="Gene3D" id="2.40.40.20">
    <property type="match status" value="1"/>
</dbReference>
<evidence type="ECO:0000256" key="1">
    <source>
        <dbReference type="ARBA" id="ARBA00022723"/>
    </source>
</evidence>
<keyword evidence="1" id="KW-0479">Metal-binding</keyword>
<dbReference type="InterPro" id="IPR006656">
    <property type="entry name" value="Mopterin_OxRdtase"/>
</dbReference>
<dbReference type="EMBL" id="RBKU01000001">
    <property type="protein sequence ID" value="RKR81420.1"/>
    <property type="molecule type" value="Genomic_DNA"/>
</dbReference>
<dbReference type="InterPro" id="IPR030948">
    <property type="entry name" value="TAT_var_transloc_signal_dom"/>
</dbReference>
<dbReference type="InterPro" id="IPR017896">
    <property type="entry name" value="4Fe4S_Fe-S-bd"/>
</dbReference>
<dbReference type="Proteomes" id="UP000268007">
    <property type="component" value="Unassembled WGS sequence"/>
</dbReference>
<dbReference type="Gene3D" id="3.40.228.10">
    <property type="entry name" value="Dimethylsulfoxide Reductase, domain 2"/>
    <property type="match status" value="1"/>
</dbReference>
<dbReference type="Gene3D" id="3.30.2070.10">
    <property type="entry name" value="Formate dehydrogenase/DMSO reductase"/>
    <property type="match status" value="1"/>
</dbReference>
<dbReference type="Gene3D" id="3.30.70.20">
    <property type="match status" value="2"/>
</dbReference>
<dbReference type="SUPFAM" id="SSF54862">
    <property type="entry name" value="4Fe-4S ferredoxins"/>
    <property type="match status" value="1"/>
</dbReference>
<proteinExistence type="predicted"/>
<dbReference type="CDD" id="cd10551">
    <property type="entry name" value="PsrB"/>
    <property type="match status" value="1"/>
</dbReference>
<dbReference type="Pfam" id="PF12838">
    <property type="entry name" value="Fer4_7"/>
    <property type="match status" value="1"/>
</dbReference>
<gene>
    <name evidence="3" type="ORF">BDD43_1567</name>
</gene>
<dbReference type="PROSITE" id="PS51379">
    <property type="entry name" value="4FE4S_FER_2"/>
    <property type="match status" value="2"/>
</dbReference>